<dbReference type="InterPro" id="IPR003661">
    <property type="entry name" value="HisK_dim/P_dom"/>
</dbReference>
<dbReference type="InterPro" id="IPR004358">
    <property type="entry name" value="Sig_transdc_His_kin-like_C"/>
</dbReference>
<feature type="domain" description="HPt" evidence="24">
    <location>
        <begin position="1188"/>
        <end position="1288"/>
    </location>
</feature>
<evidence type="ECO:0000256" key="11">
    <source>
        <dbReference type="ARBA" id="ARBA00022840"/>
    </source>
</evidence>
<dbReference type="CDD" id="cd00130">
    <property type="entry name" value="PAS"/>
    <property type="match status" value="1"/>
</dbReference>
<dbReference type="EMBL" id="QUBQ01000003">
    <property type="protein sequence ID" value="REK74367.1"/>
    <property type="molecule type" value="Genomic_DNA"/>
</dbReference>
<evidence type="ECO:0000256" key="16">
    <source>
        <dbReference type="PROSITE-ProRule" id="PRU00110"/>
    </source>
</evidence>
<dbReference type="CDD" id="cd16922">
    <property type="entry name" value="HATPase_EvgS-ArcB-TorS-like"/>
    <property type="match status" value="1"/>
</dbReference>
<accession>A0A371PEM0</accession>
<feature type="domain" description="Histidine kinase" evidence="19">
    <location>
        <begin position="628"/>
        <end position="850"/>
    </location>
</feature>
<organism evidence="25 26">
    <name type="scientific">Paenibacillus paeoniae</name>
    <dbReference type="NCBI Taxonomy" id="2292705"/>
    <lineage>
        <taxon>Bacteria</taxon>
        <taxon>Bacillati</taxon>
        <taxon>Bacillota</taxon>
        <taxon>Bacilli</taxon>
        <taxon>Bacillales</taxon>
        <taxon>Paenibacillaceae</taxon>
        <taxon>Paenibacillus</taxon>
    </lineage>
</organism>
<dbReference type="InterPro" id="IPR036641">
    <property type="entry name" value="HPT_dom_sf"/>
</dbReference>
<dbReference type="Pfam" id="PF00672">
    <property type="entry name" value="HAMP"/>
    <property type="match status" value="1"/>
</dbReference>
<evidence type="ECO:0000256" key="6">
    <source>
        <dbReference type="ARBA" id="ARBA00022553"/>
    </source>
</evidence>
<dbReference type="Pfam" id="PF00989">
    <property type="entry name" value="PAS"/>
    <property type="match status" value="1"/>
</dbReference>
<name>A0A371PEM0_9BACL</name>
<evidence type="ECO:0000313" key="26">
    <source>
        <dbReference type="Proteomes" id="UP000261905"/>
    </source>
</evidence>
<dbReference type="PROSITE" id="PS50894">
    <property type="entry name" value="HPT"/>
    <property type="match status" value="1"/>
</dbReference>
<feature type="domain" description="PAC" evidence="22">
    <location>
        <begin position="558"/>
        <end position="610"/>
    </location>
</feature>
<evidence type="ECO:0000256" key="7">
    <source>
        <dbReference type="ARBA" id="ARBA00022679"/>
    </source>
</evidence>
<evidence type="ECO:0000256" key="3">
    <source>
        <dbReference type="ARBA" id="ARBA00006402"/>
    </source>
</evidence>
<dbReference type="InterPro" id="IPR000700">
    <property type="entry name" value="PAS-assoc_C"/>
</dbReference>
<dbReference type="InterPro" id="IPR001789">
    <property type="entry name" value="Sig_transdc_resp-reg_receiver"/>
</dbReference>
<keyword evidence="12 18" id="KW-1133">Transmembrane helix</keyword>
<evidence type="ECO:0000256" key="17">
    <source>
        <dbReference type="PROSITE-ProRule" id="PRU00169"/>
    </source>
</evidence>
<dbReference type="SMART" id="SM00091">
    <property type="entry name" value="PAS"/>
    <property type="match status" value="2"/>
</dbReference>
<evidence type="ECO:0000256" key="1">
    <source>
        <dbReference type="ARBA" id="ARBA00000085"/>
    </source>
</evidence>
<keyword evidence="9" id="KW-0547">Nucleotide-binding</keyword>
<dbReference type="InterPro" id="IPR008207">
    <property type="entry name" value="Sig_transdc_His_kin_Hpt_dom"/>
</dbReference>
<keyword evidence="7" id="KW-0808">Transferase</keyword>
<feature type="modified residue" description="4-aspartylphosphate" evidence="17">
    <location>
        <position position="920"/>
    </location>
</feature>
<evidence type="ECO:0000256" key="14">
    <source>
        <dbReference type="ARBA" id="ARBA00023136"/>
    </source>
</evidence>
<dbReference type="InterPro" id="IPR036890">
    <property type="entry name" value="HATPase_C_sf"/>
</dbReference>
<dbReference type="InterPro" id="IPR003660">
    <property type="entry name" value="HAMP_dom"/>
</dbReference>
<dbReference type="SUPFAM" id="SSF47226">
    <property type="entry name" value="Histidine-containing phosphotransfer domain, HPT domain"/>
    <property type="match status" value="1"/>
</dbReference>
<dbReference type="SMART" id="SM00388">
    <property type="entry name" value="HisKA"/>
    <property type="match status" value="1"/>
</dbReference>
<feature type="domain" description="HAMP" evidence="23">
    <location>
        <begin position="297"/>
        <end position="350"/>
    </location>
</feature>
<dbReference type="SUPFAM" id="SSF55785">
    <property type="entry name" value="PYP-like sensor domain (PAS domain)"/>
    <property type="match status" value="2"/>
</dbReference>
<keyword evidence="5" id="KW-1003">Cell membrane</keyword>
<dbReference type="SMART" id="SM00086">
    <property type="entry name" value="PAC"/>
    <property type="match status" value="2"/>
</dbReference>
<dbReference type="CDD" id="cd00156">
    <property type="entry name" value="REC"/>
    <property type="match status" value="1"/>
</dbReference>
<dbReference type="PROSITE" id="PS50113">
    <property type="entry name" value="PAC"/>
    <property type="match status" value="2"/>
</dbReference>
<dbReference type="SUPFAM" id="SSF55874">
    <property type="entry name" value="ATPase domain of HSP90 chaperone/DNA topoisomerase II/histidine kinase"/>
    <property type="match status" value="1"/>
</dbReference>
<keyword evidence="14 18" id="KW-0472">Membrane</keyword>
<dbReference type="CDD" id="cd06225">
    <property type="entry name" value="HAMP"/>
    <property type="match status" value="1"/>
</dbReference>
<dbReference type="CDD" id="cd00088">
    <property type="entry name" value="HPT"/>
    <property type="match status" value="1"/>
</dbReference>
<dbReference type="InterPro" id="IPR035965">
    <property type="entry name" value="PAS-like_dom_sf"/>
</dbReference>
<comment type="caution">
    <text evidence="25">The sequence shown here is derived from an EMBL/GenBank/DDBJ whole genome shotgun (WGS) entry which is preliminary data.</text>
</comment>
<evidence type="ECO:0000256" key="2">
    <source>
        <dbReference type="ARBA" id="ARBA00004651"/>
    </source>
</evidence>
<reference evidence="25 26" key="1">
    <citation type="submission" date="2018-08" db="EMBL/GenBank/DDBJ databases">
        <title>Paenibacillus sp. M4BSY-1, whole genome shotgun sequence.</title>
        <authorList>
            <person name="Tuo L."/>
        </authorList>
    </citation>
    <scope>NUCLEOTIDE SEQUENCE [LARGE SCALE GENOMIC DNA]</scope>
    <source>
        <strain evidence="25 26">M4BSY-1</strain>
    </source>
</reference>
<feature type="domain" description="Response regulatory" evidence="20">
    <location>
        <begin position="867"/>
        <end position="988"/>
    </location>
</feature>
<dbReference type="InterPro" id="IPR013767">
    <property type="entry name" value="PAS_fold"/>
</dbReference>
<evidence type="ECO:0000313" key="25">
    <source>
        <dbReference type="EMBL" id="REK74367.1"/>
    </source>
</evidence>
<evidence type="ECO:0000259" key="20">
    <source>
        <dbReference type="PROSITE" id="PS50110"/>
    </source>
</evidence>
<dbReference type="Pfam" id="PF00072">
    <property type="entry name" value="Response_reg"/>
    <property type="match status" value="2"/>
</dbReference>
<dbReference type="Gene3D" id="1.10.8.500">
    <property type="entry name" value="HAMP domain in histidine kinase"/>
    <property type="match status" value="1"/>
</dbReference>
<dbReference type="NCBIfam" id="TIGR00229">
    <property type="entry name" value="sensory_box"/>
    <property type="match status" value="2"/>
</dbReference>
<feature type="domain" description="PAC" evidence="22">
    <location>
        <begin position="437"/>
        <end position="489"/>
    </location>
</feature>
<feature type="domain" description="Response regulatory" evidence="20">
    <location>
        <begin position="1017"/>
        <end position="1133"/>
    </location>
</feature>
<evidence type="ECO:0000259" key="21">
    <source>
        <dbReference type="PROSITE" id="PS50112"/>
    </source>
</evidence>
<dbReference type="Proteomes" id="UP000261905">
    <property type="component" value="Unassembled WGS sequence"/>
</dbReference>
<dbReference type="SMART" id="SM00448">
    <property type="entry name" value="REC"/>
    <property type="match status" value="2"/>
</dbReference>
<dbReference type="SMART" id="SM00304">
    <property type="entry name" value="HAMP"/>
    <property type="match status" value="1"/>
</dbReference>
<dbReference type="SUPFAM" id="SSF52172">
    <property type="entry name" value="CheY-like"/>
    <property type="match status" value="2"/>
</dbReference>
<sequence length="1288" mass="145433">MSNMSLRTKGLILIVLISFIPLLLAGWGNYSTAKDAMMRSEMEKISSRLSSQAANIAAWMDIRRAEVLVMSRTSVVRYGTNAERLSYFQRELVRSGFTYHAIGFIGQDGIAYRSDGASRYMKGEPFYEPAINGTITITDPYKPGFSIVEQTFIAVPVYGVGTQIEGIIYASIPFTSFNRFFDFADEKAPVRFYNDEGQIIYGSAPGVARMSTLRSDSALSAVAQEILSHNEGKVSIRANGDEFIVFYAKVAGTPWRIALQEPYSNLKEMLTPIFWRIVSTIAIAEVFIALSFYLYFNQIIKRLERILSVTKQAAAGEFQAEHLDTSQYDEIGKLAHSVNGMMEHLQEMFDRLNAIINQNQYGFIVLDNEYKVAYLNKAAEEMLGYTTQELAGHATPLLFMDRDEIAEEAERLSEQLGREVQPGLEVFRVLRDDKFSYEREWTFIHKDGHRIPTLHSSNGLRDRNGKFSGVVGMVRDISDRKQVEKTRNRLLNIVESAKDLIASVDTKGRLIYMNRAGRDMLELPGDGEDASTVKDHVDPRMYEQILQGAELAREHGYWESNTQLMKSNGEPLFVSMVVVTHVDASNGELFFSCIARDISEQKLVQEELVRATLEAEEANQAKSRFLALMSHEIRTPLNGIIGLTQLLRKTELSIVQKDYLDKMSMSSETLHRMISDVLDLSKIEADKIEMERLPFQLEELLHRLANGLSVFLGGKEQFEFMIKTPDKLPQTLIGDSLRLEQVLLNLCVNAIKFTEKGLVKLELDMVEQHADTVRLRFLIADTGIGMSKDVMEKLFKPFTQADSSTTRKYGGTGLGLVISKSLVEMMGGELHVSSKEGVGSRFSFTLSFKMNPYESELAEETPVPEGTVWIVEDDTKMRDHWTYMFDSIGWSAISYSSWQQARERLQRVGEGVLPDLLLMDMEMPDMYGIETWRAFHLEAEKASVPIISLTTTYGRDELQQLEEEERPVAILTKPVTREAIVRSLNEAMRSRLAVRKQAFREEYADEPPAGDSSNTKRVLLAEDNKINQLVAIELLKENGYEVGLAETGEEVLRMLDAGSWDIIMMDIHMPVMDGTEAVRLIRSQERYKHIPIIAVTANAVKKDHDRYIRMGMNAVMTKPLSGESLSEVMKFWLDKSFTLLKNQSLSGVRSSESHVEMKKRGGSFAGAVAFAPIGGMDVDSALERVNGKHQILFHMMEQFLLDYDSFMDQLRKILGQSDTHTALRMLHTLKGAAGYLSARELGEAAHETSEAIKREEEPSDLTSILAHLEKELGWLLASLNEAVHRFDN</sequence>
<dbReference type="PROSITE" id="PS50112">
    <property type="entry name" value="PAS"/>
    <property type="match status" value="2"/>
</dbReference>
<dbReference type="GO" id="GO:0005524">
    <property type="term" value="F:ATP binding"/>
    <property type="evidence" value="ECO:0007669"/>
    <property type="project" value="UniProtKB-KW"/>
</dbReference>
<dbReference type="PANTHER" id="PTHR45339:SF5">
    <property type="entry name" value="HISTIDINE KINASE"/>
    <property type="match status" value="1"/>
</dbReference>
<dbReference type="CDD" id="cd17546">
    <property type="entry name" value="REC_hyHK_CKI1_RcsC-like"/>
    <property type="match status" value="1"/>
</dbReference>
<feature type="transmembrane region" description="Helical" evidence="18">
    <location>
        <begin position="273"/>
        <end position="296"/>
    </location>
</feature>
<dbReference type="SUPFAM" id="SSF47384">
    <property type="entry name" value="Homodimeric domain of signal transducing histidine kinase"/>
    <property type="match status" value="1"/>
</dbReference>
<evidence type="ECO:0000256" key="13">
    <source>
        <dbReference type="ARBA" id="ARBA00023012"/>
    </source>
</evidence>
<evidence type="ECO:0000259" key="22">
    <source>
        <dbReference type="PROSITE" id="PS50113"/>
    </source>
</evidence>
<evidence type="ECO:0000256" key="12">
    <source>
        <dbReference type="ARBA" id="ARBA00022989"/>
    </source>
</evidence>
<evidence type="ECO:0000256" key="9">
    <source>
        <dbReference type="ARBA" id="ARBA00022741"/>
    </source>
</evidence>
<keyword evidence="11" id="KW-0067">ATP-binding</keyword>
<dbReference type="SMART" id="SM00387">
    <property type="entry name" value="HATPase_c"/>
    <property type="match status" value="1"/>
</dbReference>
<gene>
    <name evidence="25" type="ORF">DX130_17745</name>
</gene>
<evidence type="ECO:0000259" key="23">
    <source>
        <dbReference type="PROSITE" id="PS50885"/>
    </source>
</evidence>
<comment type="catalytic activity">
    <reaction evidence="1">
        <text>ATP + protein L-histidine = ADP + protein N-phospho-L-histidine.</text>
        <dbReference type="EC" id="2.7.13.3"/>
    </reaction>
</comment>
<protein>
    <recommendedName>
        <fullName evidence="15">Circadian input-output histidine kinase CikA</fullName>
        <ecNumber evidence="4">2.7.13.3</ecNumber>
    </recommendedName>
</protein>
<dbReference type="EC" id="2.7.13.3" evidence="4"/>
<dbReference type="PROSITE" id="PS50885">
    <property type="entry name" value="HAMP"/>
    <property type="match status" value="1"/>
</dbReference>
<feature type="domain" description="PAS" evidence="21">
    <location>
        <begin position="486"/>
        <end position="521"/>
    </location>
</feature>
<keyword evidence="26" id="KW-1185">Reference proteome</keyword>
<dbReference type="Gene3D" id="1.10.287.130">
    <property type="match status" value="1"/>
</dbReference>
<evidence type="ECO:0000256" key="4">
    <source>
        <dbReference type="ARBA" id="ARBA00012438"/>
    </source>
</evidence>
<evidence type="ECO:0000259" key="24">
    <source>
        <dbReference type="PROSITE" id="PS50894"/>
    </source>
</evidence>
<dbReference type="Pfam" id="PF01627">
    <property type="entry name" value="Hpt"/>
    <property type="match status" value="1"/>
</dbReference>
<feature type="modified residue" description="4-aspartylphosphate" evidence="17">
    <location>
        <position position="1066"/>
    </location>
</feature>
<dbReference type="SUPFAM" id="SSF158472">
    <property type="entry name" value="HAMP domain-like"/>
    <property type="match status" value="1"/>
</dbReference>
<comment type="subcellular location">
    <subcellularLocation>
        <location evidence="2">Cell membrane</location>
        <topology evidence="2">Multi-pass membrane protein</topology>
    </subcellularLocation>
</comment>
<dbReference type="InterPro" id="IPR003594">
    <property type="entry name" value="HATPase_dom"/>
</dbReference>
<evidence type="ECO:0000256" key="15">
    <source>
        <dbReference type="ARBA" id="ARBA00074306"/>
    </source>
</evidence>
<dbReference type="GO" id="GO:0006355">
    <property type="term" value="P:regulation of DNA-templated transcription"/>
    <property type="evidence" value="ECO:0007669"/>
    <property type="project" value="InterPro"/>
</dbReference>
<keyword evidence="6 17" id="KW-0597">Phosphoprotein</keyword>
<dbReference type="PANTHER" id="PTHR45339">
    <property type="entry name" value="HYBRID SIGNAL TRANSDUCTION HISTIDINE KINASE J"/>
    <property type="match status" value="1"/>
</dbReference>
<dbReference type="Gene3D" id="1.20.120.160">
    <property type="entry name" value="HPT domain"/>
    <property type="match status" value="1"/>
</dbReference>
<feature type="modified residue" description="Phosphohistidine" evidence="16">
    <location>
        <position position="1227"/>
    </location>
</feature>
<dbReference type="OrthoDB" id="9809348at2"/>
<evidence type="ECO:0000256" key="18">
    <source>
        <dbReference type="SAM" id="Phobius"/>
    </source>
</evidence>
<dbReference type="Pfam" id="PF02518">
    <property type="entry name" value="HATPase_c"/>
    <property type="match status" value="1"/>
</dbReference>
<evidence type="ECO:0000256" key="5">
    <source>
        <dbReference type="ARBA" id="ARBA00022475"/>
    </source>
</evidence>
<dbReference type="CDD" id="cd00082">
    <property type="entry name" value="HisKA"/>
    <property type="match status" value="1"/>
</dbReference>
<dbReference type="Pfam" id="PF13426">
    <property type="entry name" value="PAS_9"/>
    <property type="match status" value="1"/>
</dbReference>
<dbReference type="RefSeq" id="WP_116047639.1">
    <property type="nucleotide sequence ID" value="NZ_QUBQ01000003.1"/>
</dbReference>
<dbReference type="Pfam" id="PF00512">
    <property type="entry name" value="HisKA"/>
    <property type="match status" value="1"/>
</dbReference>
<dbReference type="InterPro" id="IPR036097">
    <property type="entry name" value="HisK_dim/P_sf"/>
</dbReference>
<proteinExistence type="inferred from homology"/>
<dbReference type="InterPro" id="IPR011006">
    <property type="entry name" value="CheY-like_superfamily"/>
</dbReference>
<dbReference type="GO" id="GO:0000155">
    <property type="term" value="F:phosphorelay sensor kinase activity"/>
    <property type="evidence" value="ECO:0007669"/>
    <property type="project" value="InterPro"/>
</dbReference>
<keyword evidence="13" id="KW-0902">Two-component regulatory system</keyword>
<dbReference type="GO" id="GO:0005886">
    <property type="term" value="C:plasma membrane"/>
    <property type="evidence" value="ECO:0007669"/>
    <property type="project" value="UniProtKB-SubCell"/>
</dbReference>
<dbReference type="FunFam" id="1.10.287.130:FF:000004">
    <property type="entry name" value="Ethylene receptor 1"/>
    <property type="match status" value="1"/>
</dbReference>
<dbReference type="FunFam" id="3.30.565.10:FF:000010">
    <property type="entry name" value="Sensor histidine kinase RcsC"/>
    <property type="match status" value="1"/>
</dbReference>
<keyword evidence="8 18" id="KW-0812">Transmembrane</keyword>
<dbReference type="Gene3D" id="3.30.565.10">
    <property type="entry name" value="Histidine kinase-like ATPase, C-terminal domain"/>
    <property type="match status" value="1"/>
</dbReference>
<comment type="similarity">
    <text evidence="3">In the N-terminal section; belongs to the phytochrome family.</text>
</comment>
<dbReference type="PRINTS" id="PR00344">
    <property type="entry name" value="BCTRLSENSOR"/>
</dbReference>
<evidence type="ECO:0000259" key="19">
    <source>
        <dbReference type="PROSITE" id="PS50109"/>
    </source>
</evidence>
<dbReference type="InterPro" id="IPR001610">
    <property type="entry name" value="PAC"/>
</dbReference>
<dbReference type="InterPro" id="IPR005467">
    <property type="entry name" value="His_kinase_dom"/>
</dbReference>
<evidence type="ECO:0000256" key="10">
    <source>
        <dbReference type="ARBA" id="ARBA00022777"/>
    </source>
</evidence>
<dbReference type="PROSITE" id="PS50110">
    <property type="entry name" value="RESPONSE_REGULATORY"/>
    <property type="match status" value="2"/>
</dbReference>
<dbReference type="Gene3D" id="3.30.450.20">
    <property type="entry name" value="PAS domain"/>
    <property type="match status" value="3"/>
</dbReference>
<dbReference type="CDD" id="cd18773">
    <property type="entry name" value="PDC1_HK_sensor"/>
    <property type="match status" value="1"/>
</dbReference>
<dbReference type="InterPro" id="IPR000014">
    <property type="entry name" value="PAS"/>
</dbReference>
<keyword evidence="10" id="KW-0418">Kinase</keyword>
<feature type="domain" description="PAS" evidence="21">
    <location>
        <begin position="348"/>
        <end position="419"/>
    </location>
</feature>
<dbReference type="PROSITE" id="PS50109">
    <property type="entry name" value="HIS_KIN"/>
    <property type="match status" value="1"/>
</dbReference>
<dbReference type="Gene3D" id="3.40.50.2300">
    <property type="match status" value="2"/>
</dbReference>
<evidence type="ECO:0000256" key="8">
    <source>
        <dbReference type="ARBA" id="ARBA00022692"/>
    </source>
</evidence>